<proteinExistence type="predicted"/>
<dbReference type="Pfam" id="PF05975">
    <property type="entry name" value="EcsB"/>
    <property type="match status" value="1"/>
</dbReference>
<reference evidence="2 3" key="1">
    <citation type="submission" date="2016-11" db="EMBL/GenBank/DDBJ databases">
        <title>Complete genome sequencing of Virgibacillus halodenitrificans PDB-F2.</title>
        <authorList>
            <person name="Sun Z."/>
            <person name="Zhou Y."/>
            <person name="Li H."/>
        </authorList>
    </citation>
    <scope>NUCLEOTIDE SEQUENCE [LARGE SCALE GENOMIC DNA]</scope>
    <source>
        <strain evidence="2 3">PDB-F2</strain>
    </source>
</reference>
<dbReference type="PIRSF" id="PIRSF037259">
    <property type="entry name" value="EcsB_ABC"/>
    <property type="match status" value="1"/>
</dbReference>
<evidence type="ECO:0000313" key="3">
    <source>
        <dbReference type="Proteomes" id="UP000182945"/>
    </source>
</evidence>
<dbReference type="GeneID" id="71513614"/>
<feature type="transmembrane region" description="Helical" evidence="1">
    <location>
        <begin position="134"/>
        <end position="157"/>
    </location>
</feature>
<keyword evidence="1" id="KW-0812">Transmembrane</keyword>
<dbReference type="EMBL" id="CP017962">
    <property type="protein sequence ID" value="APC47442.1"/>
    <property type="molecule type" value="Genomic_DNA"/>
</dbReference>
<dbReference type="RefSeq" id="WP_071648408.1">
    <property type="nucleotide sequence ID" value="NZ_CP017962.1"/>
</dbReference>
<dbReference type="GO" id="GO:0016020">
    <property type="term" value="C:membrane"/>
    <property type="evidence" value="ECO:0007669"/>
    <property type="project" value="InterPro"/>
</dbReference>
<protein>
    <submittedName>
        <fullName evidence="2">ABC transporter permease</fullName>
    </submittedName>
</protein>
<feature type="transmembrane region" description="Helical" evidence="1">
    <location>
        <begin position="350"/>
        <end position="370"/>
    </location>
</feature>
<keyword evidence="1" id="KW-1133">Transmembrane helix</keyword>
<feature type="transmembrane region" description="Helical" evidence="1">
    <location>
        <begin position="57"/>
        <end position="76"/>
    </location>
</feature>
<sequence length="406" mass="47850">MFDSHTFFMKRFSVHLKETSRYLRYIFNGHIAFAMLFFVSALAYYYQQALTQLPANFPTALLMGIVFGGIVSYSPVRTLLKEPDLVFLIAAENKMQAYFRNALIYSFVIQLYLVLLITAAFGPLYFATYTDRDITFYLLTFVVLLIFKIWNLLANWWMLKVREPQMRQLDLFVRVLLNMAVFYFLINGNMILAGIATLLFIIVFFYDYSLSKKHAGVLWDLLVQKDQNRMQTFYRLANMFADVPHIKTPIKKRQWLVLLVSKVPFTQKNTFDYLYRITFVRSGDYMGMYFRLLVIGGLFIYYIPNLWMKILFAILFLYLSSFQMMSLYQHHRTIIWPELYPVEESLRKKAIVKLLFQLGFIQTVLFSLLFLIMQAYIGFFVTLIGGTLFNYLFINGYVSGKLAAKQ</sequence>
<gene>
    <name evidence="2" type="ORF">BME96_04340</name>
</gene>
<dbReference type="InterPro" id="IPR010288">
    <property type="entry name" value="EcsB_ABC"/>
</dbReference>
<feature type="transmembrane region" description="Helical" evidence="1">
    <location>
        <begin position="376"/>
        <end position="398"/>
    </location>
</feature>
<evidence type="ECO:0000313" key="2">
    <source>
        <dbReference type="EMBL" id="APC47442.1"/>
    </source>
</evidence>
<dbReference type="AlphaFoldDB" id="A0AAC9IYM7"/>
<name>A0AAC9IYM7_VIRHA</name>
<dbReference type="Proteomes" id="UP000182945">
    <property type="component" value="Chromosome"/>
</dbReference>
<accession>A0AAC9IYM7</accession>
<feature type="transmembrane region" description="Helical" evidence="1">
    <location>
        <begin position="25"/>
        <end position="45"/>
    </location>
</feature>
<organism evidence="2 3">
    <name type="scientific">Virgibacillus halodenitrificans</name>
    <name type="common">Bacillus halodenitrificans</name>
    <dbReference type="NCBI Taxonomy" id="1482"/>
    <lineage>
        <taxon>Bacteria</taxon>
        <taxon>Bacillati</taxon>
        <taxon>Bacillota</taxon>
        <taxon>Bacilli</taxon>
        <taxon>Bacillales</taxon>
        <taxon>Bacillaceae</taxon>
        <taxon>Virgibacillus</taxon>
    </lineage>
</organism>
<evidence type="ECO:0000256" key="1">
    <source>
        <dbReference type="SAM" id="Phobius"/>
    </source>
</evidence>
<keyword evidence="1" id="KW-0472">Membrane</keyword>
<feature type="transmembrane region" description="Helical" evidence="1">
    <location>
        <begin position="102"/>
        <end position="128"/>
    </location>
</feature>
<feature type="transmembrane region" description="Helical" evidence="1">
    <location>
        <begin position="191"/>
        <end position="208"/>
    </location>
</feature>
<dbReference type="KEGG" id="vhl:BME96_04340"/>